<evidence type="ECO:0000313" key="6">
    <source>
        <dbReference type="EMBL" id="GGC40612.1"/>
    </source>
</evidence>
<keyword evidence="2" id="KW-0808">Transferase</keyword>
<dbReference type="PANTHER" id="PTHR37419">
    <property type="entry name" value="SERINE/THREONINE-PROTEIN KINASE TOXIN HIPA"/>
    <property type="match status" value="1"/>
</dbReference>
<dbReference type="InterPro" id="IPR017508">
    <property type="entry name" value="HipA_N1"/>
</dbReference>
<dbReference type="EMBL" id="BMFD01000005">
    <property type="protein sequence ID" value="GGC40612.1"/>
    <property type="molecule type" value="Genomic_DNA"/>
</dbReference>
<sequence>MKAQISEIKVGIDFGTGIDPVGRLAIRDQTIYFEYDMKFVQKGMEISPFRLPLRSGVIELPNRPFDGLAGVFSDSLPDGWGRLLFDRMVRSQGFMPEDFSPLDRLAHVGLYGMGALVYEPSNTPEDINERIDLDHLASQTEEVLKGSSEEVISELLSLNGSSAGARPKALIGVDLSFKNIAFGAQSIEKEFEPWLVKFPNSQDGDDSGAIEFIYAKMAKAAGVFLPEVHLFPSLKGPGFFAIKRFDREKDKRFHMHTVSGLLHSNFRTPSLDYEDLLNLTGQITKDFREVEKIYRLAIFNVLSHNRDDHAKNFSFLMDSSGNWKFAPAYDLTFSSGPGGEQSTMVMGEGKKPSINHLVKLGLEAKISKNKIEEIIEQTKSALNQWEPLAKFYGVSKSNIKLVKTSIVELVNS</sequence>
<dbReference type="InterPro" id="IPR052028">
    <property type="entry name" value="HipA_Ser/Thr_kinase"/>
</dbReference>
<dbReference type="Gene3D" id="1.10.1070.20">
    <property type="match status" value="1"/>
</dbReference>
<feature type="domain" description="HipA-like C-terminal" evidence="4">
    <location>
        <begin position="161"/>
        <end position="385"/>
    </location>
</feature>
<name>A0ABQ1MLJ1_9BACT</name>
<evidence type="ECO:0000259" key="5">
    <source>
        <dbReference type="Pfam" id="PF13657"/>
    </source>
</evidence>
<dbReference type="Pfam" id="PF13657">
    <property type="entry name" value="Couple_hipA"/>
    <property type="match status" value="1"/>
</dbReference>
<reference evidence="7" key="1">
    <citation type="journal article" date="2019" name="Int. J. Syst. Evol. Microbiol.">
        <title>The Global Catalogue of Microorganisms (GCM) 10K type strain sequencing project: providing services to taxonomists for standard genome sequencing and annotation.</title>
        <authorList>
            <consortium name="The Broad Institute Genomics Platform"/>
            <consortium name="The Broad Institute Genome Sequencing Center for Infectious Disease"/>
            <person name="Wu L."/>
            <person name="Ma J."/>
        </authorList>
    </citation>
    <scope>NUCLEOTIDE SEQUENCE [LARGE SCALE GENOMIC DNA]</scope>
    <source>
        <strain evidence="7">CGMCC 1.12479</strain>
    </source>
</reference>
<comment type="caution">
    <text evidence="6">The sequence shown here is derived from an EMBL/GenBank/DDBJ whole genome shotgun (WGS) entry which is preliminary data.</text>
</comment>
<dbReference type="Pfam" id="PF07804">
    <property type="entry name" value="HipA_C"/>
    <property type="match status" value="1"/>
</dbReference>
<protein>
    <submittedName>
        <fullName evidence="6">Toxin HipA</fullName>
    </submittedName>
</protein>
<keyword evidence="7" id="KW-1185">Reference proteome</keyword>
<dbReference type="Proteomes" id="UP000635885">
    <property type="component" value="Unassembled WGS sequence"/>
</dbReference>
<evidence type="ECO:0000256" key="3">
    <source>
        <dbReference type="ARBA" id="ARBA00022777"/>
    </source>
</evidence>
<organism evidence="6 7">
    <name type="scientific">Belliella aquatica</name>
    <dbReference type="NCBI Taxonomy" id="1323734"/>
    <lineage>
        <taxon>Bacteria</taxon>
        <taxon>Pseudomonadati</taxon>
        <taxon>Bacteroidota</taxon>
        <taxon>Cytophagia</taxon>
        <taxon>Cytophagales</taxon>
        <taxon>Cyclobacteriaceae</taxon>
        <taxon>Belliella</taxon>
    </lineage>
</organism>
<evidence type="ECO:0000259" key="4">
    <source>
        <dbReference type="Pfam" id="PF07804"/>
    </source>
</evidence>
<evidence type="ECO:0000256" key="1">
    <source>
        <dbReference type="ARBA" id="ARBA00010164"/>
    </source>
</evidence>
<keyword evidence="3" id="KW-0418">Kinase</keyword>
<evidence type="ECO:0000256" key="2">
    <source>
        <dbReference type="ARBA" id="ARBA00022679"/>
    </source>
</evidence>
<accession>A0ABQ1MLJ1</accession>
<dbReference type="InterPro" id="IPR012893">
    <property type="entry name" value="HipA-like_C"/>
</dbReference>
<feature type="domain" description="HipA N-terminal subdomain 1" evidence="5">
    <location>
        <begin position="20"/>
        <end position="118"/>
    </location>
</feature>
<proteinExistence type="inferred from homology"/>
<dbReference type="RefSeq" id="WP_188442180.1">
    <property type="nucleotide sequence ID" value="NZ_BMFD01000005.1"/>
</dbReference>
<gene>
    <name evidence="6" type="ORF">GCM10010993_19150</name>
</gene>
<evidence type="ECO:0000313" key="7">
    <source>
        <dbReference type="Proteomes" id="UP000635885"/>
    </source>
</evidence>
<comment type="similarity">
    <text evidence="1">Belongs to the HipA Ser/Thr kinase family.</text>
</comment>
<dbReference type="PANTHER" id="PTHR37419:SF8">
    <property type="entry name" value="TOXIN YJJJ"/>
    <property type="match status" value="1"/>
</dbReference>